<feature type="region of interest" description="Disordered" evidence="1">
    <location>
        <begin position="43"/>
        <end position="93"/>
    </location>
</feature>
<feature type="region of interest" description="Disordered" evidence="1">
    <location>
        <begin position="1"/>
        <end position="27"/>
    </location>
</feature>
<comment type="caution">
    <text evidence="2">The sequence shown here is derived from an EMBL/GenBank/DDBJ whole genome shotgun (WGS) entry which is preliminary data.</text>
</comment>
<protein>
    <submittedName>
        <fullName evidence="2">Uncharacterized protein</fullName>
    </submittedName>
</protein>
<feature type="region of interest" description="Disordered" evidence="1">
    <location>
        <begin position="223"/>
        <end position="260"/>
    </location>
</feature>
<dbReference type="EMBL" id="JBJQOH010000004">
    <property type="protein sequence ID" value="KAL3686941.1"/>
    <property type="molecule type" value="Genomic_DNA"/>
</dbReference>
<accession>A0ABD3H7Z6</accession>
<evidence type="ECO:0000313" key="3">
    <source>
        <dbReference type="Proteomes" id="UP001633002"/>
    </source>
</evidence>
<feature type="compositionally biased region" description="Basic and acidic residues" evidence="1">
    <location>
        <begin position="1"/>
        <end position="12"/>
    </location>
</feature>
<feature type="compositionally biased region" description="Basic residues" evidence="1">
    <location>
        <begin position="241"/>
        <end position="260"/>
    </location>
</feature>
<dbReference type="AlphaFoldDB" id="A0ABD3H7Z6"/>
<gene>
    <name evidence="2" type="ORF">R1sor_013250</name>
</gene>
<name>A0ABD3H7Z6_9MARC</name>
<feature type="compositionally biased region" description="Basic residues" evidence="1">
    <location>
        <begin position="57"/>
        <end position="69"/>
    </location>
</feature>
<sequence>MYMKRFAHEKSPRVYKQAGKGHLAPPVSATSPLLASSIMAISAPPNNSIPIQPPIKRGPRRPRGTRKKPQPPVDGVTPVKRRPGRPPGMKLKQPLTEALLQPTEAVLESHQMLLTKPPPKRRKSSPLKRMELSVTLSVAGVDISPAVFPLLQDFLQSHCETGVFAVERGGDHSSPHPERVSGNVAAHEVTEFASFIPLVPVLHLSDRIAVAVGPSGEQVAQVRVSARSAGDETAATESSGGKRRPRRAGGIKARSRFRFA</sequence>
<evidence type="ECO:0000256" key="1">
    <source>
        <dbReference type="SAM" id="MobiDB-lite"/>
    </source>
</evidence>
<keyword evidence="3" id="KW-1185">Reference proteome</keyword>
<organism evidence="2 3">
    <name type="scientific">Riccia sorocarpa</name>
    <dbReference type="NCBI Taxonomy" id="122646"/>
    <lineage>
        <taxon>Eukaryota</taxon>
        <taxon>Viridiplantae</taxon>
        <taxon>Streptophyta</taxon>
        <taxon>Embryophyta</taxon>
        <taxon>Marchantiophyta</taxon>
        <taxon>Marchantiopsida</taxon>
        <taxon>Marchantiidae</taxon>
        <taxon>Marchantiales</taxon>
        <taxon>Ricciaceae</taxon>
        <taxon>Riccia</taxon>
    </lineage>
</organism>
<reference evidence="2 3" key="1">
    <citation type="submission" date="2024-09" db="EMBL/GenBank/DDBJ databases">
        <title>Chromosome-scale assembly of Riccia sorocarpa.</title>
        <authorList>
            <person name="Paukszto L."/>
        </authorList>
    </citation>
    <scope>NUCLEOTIDE SEQUENCE [LARGE SCALE GENOMIC DNA]</scope>
    <source>
        <strain evidence="2">LP-2024</strain>
        <tissue evidence="2">Aerial parts of the thallus</tissue>
    </source>
</reference>
<evidence type="ECO:0000313" key="2">
    <source>
        <dbReference type="EMBL" id="KAL3686941.1"/>
    </source>
</evidence>
<proteinExistence type="predicted"/>
<dbReference type="Proteomes" id="UP001633002">
    <property type="component" value="Unassembled WGS sequence"/>
</dbReference>